<dbReference type="Proteomes" id="UP000221222">
    <property type="component" value="Unassembled WGS sequence"/>
</dbReference>
<keyword evidence="3 5" id="KW-1133">Transmembrane helix</keyword>
<dbReference type="InterPro" id="IPR002781">
    <property type="entry name" value="TM_pro_TauE-like"/>
</dbReference>
<name>A0A2G1DKS6_9BACT</name>
<sequence>MIELALLGVFTGFIAGFFGVGGGMLLVPLLIVLGYQMKEAIAISIMQMVFSSVFGSFLNIKKSIEVLRDGVFLGIGGIFGGSFSGIIISNFSNTSLQYFFIFIIILSILRIFFSPVEPIKEVKKQNKFLLILIGFVIGLFAMSIGIGGSVMLTPILVGFMHYSIKKATSLGLFFVVFSSISGFISLTLHGKMLLTQGLIVGICSLIGVYFGIKMKNMIQATSYKKYILLLNTSVLILMASKTLF</sequence>
<dbReference type="EMBL" id="NXFY01000002">
    <property type="protein sequence ID" value="PHO19079.1"/>
    <property type="molecule type" value="Genomic_DNA"/>
</dbReference>
<feature type="transmembrane region" description="Helical" evidence="5">
    <location>
        <begin position="70"/>
        <end position="91"/>
    </location>
</feature>
<evidence type="ECO:0000256" key="3">
    <source>
        <dbReference type="ARBA" id="ARBA00022989"/>
    </source>
</evidence>
<keyword evidence="4 5" id="KW-0472">Membrane</keyword>
<feature type="transmembrane region" description="Helical" evidence="5">
    <location>
        <begin position="98"/>
        <end position="116"/>
    </location>
</feature>
<evidence type="ECO:0000256" key="4">
    <source>
        <dbReference type="ARBA" id="ARBA00023136"/>
    </source>
</evidence>
<evidence type="ECO:0000313" key="8">
    <source>
        <dbReference type="Proteomes" id="UP000221222"/>
    </source>
</evidence>
<evidence type="ECO:0000313" key="9">
    <source>
        <dbReference type="Proteomes" id="UP000262712"/>
    </source>
</evidence>
<evidence type="ECO:0000313" key="6">
    <source>
        <dbReference type="EMBL" id="AXX92657.1"/>
    </source>
</evidence>
<dbReference type="PANTHER" id="PTHR43701">
    <property type="entry name" value="MEMBRANE TRANSPORTER PROTEIN MJ0441-RELATED"/>
    <property type="match status" value="1"/>
</dbReference>
<keyword evidence="5" id="KW-1003">Cell membrane</keyword>
<feature type="transmembrane region" description="Helical" evidence="5">
    <location>
        <begin position="128"/>
        <end position="157"/>
    </location>
</feature>
<accession>A0A2G1DKS6</accession>
<feature type="transmembrane region" description="Helical" evidence="5">
    <location>
        <begin position="169"/>
        <end position="188"/>
    </location>
</feature>
<dbReference type="EMBL" id="CP032098">
    <property type="protein sequence ID" value="AXX92657.1"/>
    <property type="molecule type" value="Genomic_DNA"/>
</dbReference>
<feature type="transmembrane region" description="Helical" evidence="5">
    <location>
        <begin position="194"/>
        <end position="214"/>
    </location>
</feature>
<reference evidence="7 8" key="1">
    <citation type="submission" date="2017-09" db="EMBL/GenBank/DDBJ databases">
        <title>Arcobacter canalis sp. nov., a new species isolated from a water canal contaminated with urban sewage.</title>
        <authorList>
            <person name="Perez-Cataluna A."/>
            <person name="Salas-Masso N."/>
            <person name="Figueras M.J."/>
        </authorList>
    </citation>
    <scope>NUCLEOTIDE SEQUENCE [LARGE SCALE GENOMIC DNA]</scope>
    <source>
        <strain evidence="7 8">F98-3</strain>
    </source>
</reference>
<protein>
    <recommendedName>
        <fullName evidence="5">Probable membrane transporter protein</fullName>
    </recommendedName>
</protein>
<feature type="transmembrane region" description="Helical" evidence="5">
    <location>
        <begin position="6"/>
        <end position="33"/>
    </location>
</feature>
<feature type="transmembrane region" description="Helical" evidence="5">
    <location>
        <begin position="40"/>
        <end position="58"/>
    </location>
</feature>
<evidence type="ECO:0000256" key="2">
    <source>
        <dbReference type="ARBA" id="ARBA00022692"/>
    </source>
</evidence>
<comment type="similarity">
    <text evidence="5">Belongs to the 4-toluene sulfonate uptake permease (TSUP) (TC 2.A.102) family.</text>
</comment>
<dbReference type="GO" id="GO:0005886">
    <property type="term" value="C:plasma membrane"/>
    <property type="evidence" value="ECO:0007669"/>
    <property type="project" value="UniProtKB-SubCell"/>
</dbReference>
<gene>
    <name evidence="6" type="ORF">AMOL_1692</name>
    <name evidence="7" type="ORF">CPU12_02195</name>
</gene>
<dbReference type="InterPro" id="IPR051598">
    <property type="entry name" value="TSUP/Inactive_protease-like"/>
</dbReference>
<dbReference type="RefSeq" id="WP_099341439.1">
    <property type="nucleotide sequence ID" value="NZ_CP032098.1"/>
</dbReference>
<dbReference type="PANTHER" id="PTHR43701:SF2">
    <property type="entry name" value="MEMBRANE TRANSPORTER PROTEIN YJNA-RELATED"/>
    <property type="match status" value="1"/>
</dbReference>
<reference evidence="6 9" key="2">
    <citation type="submission" date="2018-08" db="EMBL/GenBank/DDBJ databases">
        <title>Complete genome of the Arcobacter molluscorum type strain LMG 25693.</title>
        <authorList>
            <person name="Miller W.G."/>
            <person name="Yee E."/>
            <person name="Bono J.L."/>
        </authorList>
    </citation>
    <scope>NUCLEOTIDE SEQUENCE [LARGE SCALE GENOMIC DNA]</scope>
    <source>
        <strain evidence="6 9">CECT 7696</strain>
    </source>
</reference>
<dbReference type="Proteomes" id="UP000262712">
    <property type="component" value="Chromosome"/>
</dbReference>
<keyword evidence="2 5" id="KW-0812">Transmembrane</keyword>
<dbReference type="AlphaFoldDB" id="A0A2G1DKS6"/>
<comment type="subcellular location">
    <subcellularLocation>
        <location evidence="5">Cell membrane</location>
        <topology evidence="5">Multi-pass membrane protein</topology>
    </subcellularLocation>
    <subcellularLocation>
        <location evidence="1">Membrane</location>
        <topology evidence="1">Multi-pass membrane protein</topology>
    </subcellularLocation>
</comment>
<evidence type="ECO:0000256" key="5">
    <source>
        <dbReference type="RuleBase" id="RU363041"/>
    </source>
</evidence>
<dbReference type="Pfam" id="PF01925">
    <property type="entry name" value="TauE"/>
    <property type="match status" value="1"/>
</dbReference>
<dbReference type="KEGG" id="amol:AMOL_1692"/>
<evidence type="ECO:0000256" key="1">
    <source>
        <dbReference type="ARBA" id="ARBA00004141"/>
    </source>
</evidence>
<keyword evidence="8" id="KW-1185">Reference proteome</keyword>
<proteinExistence type="inferred from homology"/>
<evidence type="ECO:0000313" key="7">
    <source>
        <dbReference type="EMBL" id="PHO19079.1"/>
    </source>
</evidence>
<organism evidence="7 8">
    <name type="scientific">Malaciobacter molluscorum LMG 25693</name>
    <dbReference type="NCBI Taxonomy" id="870501"/>
    <lineage>
        <taxon>Bacteria</taxon>
        <taxon>Pseudomonadati</taxon>
        <taxon>Campylobacterota</taxon>
        <taxon>Epsilonproteobacteria</taxon>
        <taxon>Campylobacterales</taxon>
        <taxon>Arcobacteraceae</taxon>
        <taxon>Malaciobacter</taxon>
    </lineage>
</organism>